<dbReference type="Gene3D" id="3.40.50.10850">
    <property type="entry name" value="Ntrc-like two-domain protein"/>
    <property type="match status" value="1"/>
</dbReference>
<dbReference type="Proteomes" id="UP000823927">
    <property type="component" value="Unassembled WGS sequence"/>
</dbReference>
<dbReference type="Gene3D" id="3.40.50.300">
    <property type="entry name" value="P-loop containing nucleotide triphosphate hydrolases"/>
    <property type="match status" value="1"/>
</dbReference>
<dbReference type="AlphaFoldDB" id="A0A9D1F5V4"/>
<accession>A0A9D1F5V4</accession>
<evidence type="ECO:0000313" key="1">
    <source>
        <dbReference type="EMBL" id="HIS47920.1"/>
    </source>
</evidence>
<name>A0A9D1F5V4_9FIRM</name>
<proteinExistence type="predicted"/>
<dbReference type="InterPro" id="IPR027417">
    <property type="entry name" value="P-loop_NTPase"/>
</dbReference>
<protein>
    <recommendedName>
        <fullName evidence="3">CobQ/CobB/MinD/ParA nucleotide binding domain-containing protein</fullName>
    </recommendedName>
</protein>
<dbReference type="EMBL" id="DVIT01000037">
    <property type="protein sequence ID" value="HIS47920.1"/>
    <property type="molecule type" value="Genomic_DNA"/>
</dbReference>
<gene>
    <name evidence="1" type="ORF">IAB46_10305</name>
</gene>
<reference evidence="1" key="2">
    <citation type="journal article" date="2021" name="PeerJ">
        <title>Extensive microbial diversity within the chicken gut microbiome revealed by metagenomics and culture.</title>
        <authorList>
            <person name="Gilroy R."/>
            <person name="Ravi A."/>
            <person name="Getino M."/>
            <person name="Pursley I."/>
            <person name="Horton D.L."/>
            <person name="Alikhan N.F."/>
            <person name="Baker D."/>
            <person name="Gharbi K."/>
            <person name="Hall N."/>
            <person name="Watson M."/>
            <person name="Adriaenssens E.M."/>
            <person name="Foster-Nyarko E."/>
            <person name="Jarju S."/>
            <person name="Secka A."/>
            <person name="Antonio M."/>
            <person name="Oren A."/>
            <person name="Chaudhuri R.R."/>
            <person name="La Ragione R."/>
            <person name="Hildebrand F."/>
            <person name="Pallen M.J."/>
        </authorList>
    </citation>
    <scope>NUCLEOTIDE SEQUENCE</scope>
    <source>
        <strain evidence="1">CHK178-757</strain>
    </source>
</reference>
<reference evidence="1" key="1">
    <citation type="submission" date="2020-10" db="EMBL/GenBank/DDBJ databases">
        <authorList>
            <person name="Gilroy R."/>
        </authorList>
    </citation>
    <scope>NUCLEOTIDE SEQUENCE</scope>
    <source>
        <strain evidence="1">CHK178-757</strain>
    </source>
</reference>
<organism evidence="1 2">
    <name type="scientific">Candidatus Scybalocola faecigallinarum</name>
    <dbReference type="NCBI Taxonomy" id="2840941"/>
    <lineage>
        <taxon>Bacteria</taxon>
        <taxon>Bacillati</taxon>
        <taxon>Bacillota</taxon>
        <taxon>Clostridia</taxon>
        <taxon>Lachnospirales</taxon>
        <taxon>Lachnospiraceae</taxon>
        <taxon>Lachnospiraceae incertae sedis</taxon>
        <taxon>Candidatus Scybalocola (ex Gilroy et al. 2021)</taxon>
    </lineage>
</organism>
<dbReference type="SUPFAM" id="SSF52540">
    <property type="entry name" value="P-loop containing nucleoside triphosphate hydrolases"/>
    <property type="match status" value="1"/>
</dbReference>
<sequence>MENIKIVVADTDEEYLAPLEYKLAEEWKDKGDIEVITSLKYFNEYFSQPRDIFILIINEYLYSEKIRKQNCGYIFLLREDEDFSDDRIERGNCTSLYKYSSVKEIYSQISGTIRLENPEHATEHTRIYMTYATMGNSGKTLLSLGLCQALKALGNKVLYICGEDFQDFSVYLKNCHGFCSGRFAYSLATKSQSIRQELLPEVDTEDFDYVRPMEKAPATCQIKDEDYGAFLNTLKNTQLYDAIVFEASAGFTQEKLRLFSLVDKVVVFFTPQKASLRQLDIFLNSIRRDDEKLLLVCNRMKTPAGADEMGVWDDRYPISEYIAEQKEPFGLEEIRESGLLKKLAYILG</sequence>
<evidence type="ECO:0000313" key="2">
    <source>
        <dbReference type="Proteomes" id="UP000823927"/>
    </source>
</evidence>
<evidence type="ECO:0008006" key="3">
    <source>
        <dbReference type="Google" id="ProtNLM"/>
    </source>
</evidence>
<comment type="caution">
    <text evidence="1">The sequence shown here is derived from an EMBL/GenBank/DDBJ whole genome shotgun (WGS) entry which is preliminary data.</text>
</comment>